<keyword evidence="2" id="KW-1185">Reference proteome</keyword>
<proteinExistence type="predicted"/>
<comment type="caution">
    <text evidence="1">The sequence shown here is derived from an EMBL/GenBank/DDBJ whole genome shotgun (WGS) entry which is preliminary data.</text>
</comment>
<protein>
    <submittedName>
        <fullName evidence="1">Uncharacterized protein</fullName>
    </submittedName>
</protein>
<dbReference type="EMBL" id="SJPF01000001">
    <property type="protein sequence ID" value="TWT38942.1"/>
    <property type="molecule type" value="Genomic_DNA"/>
</dbReference>
<reference evidence="1 2" key="1">
    <citation type="submission" date="2019-02" db="EMBL/GenBank/DDBJ databases">
        <title>Deep-cultivation of Planctomycetes and their phenomic and genomic characterization uncovers novel biology.</title>
        <authorList>
            <person name="Wiegand S."/>
            <person name="Jogler M."/>
            <person name="Boedeker C."/>
            <person name="Pinto D."/>
            <person name="Vollmers J."/>
            <person name="Rivas-Marin E."/>
            <person name="Kohn T."/>
            <person name="Peeters S.H."/>
            <person name="Heuer A."/>
            <person name="Rast P."/>
            <person name="Oberbeckmann S."/>
            <person name="Bunk B."/>
            <person name="Jeske O."/>
            <person name="Meyerdierks A."/>
            <person name="Storesund J.E."/>
            <person name="Kallscheuer N."/>
            <person name="Luecker S."/>
            <person name="Lage O.M."/>
            <person name="Pohl T."/>
            <person name="Merkel B.J."/>
            <person name="Hornburger P."/>
            <person name="Mueller R.-W."/>
            <person name="Bruemmer F."/>
            <person name="Labrenz M."/>
            <person name="Spormann A.M."/>
            <person name="Op Den Camp H."/>
            <person name="Overmann J."/>
            <person name="Amann R."/>
            <person name="Jetten M.S.M."/>
            <person name="Mascher T."/>
            <person name="Medema M.H."/>
            <person name="Devos D.P."/>
            <person name="Kaster A.-K."/>
            <person name="Ovreas L."/>
            <person name="Rohde M."/>
            <person name="Galperin M.Y."/>
            <person name="Jogler C."/>
        </authorList>
    </citation>
    <scope>NUCLEOTIDE SEQUENCE [LARGE SCALE GENOMIC DNA]</scope>
    <source>
        <strain evidence="1 2">Enr8</strain>
    </source>
</reference>
<name>A0A5C5VMK1_9BACT</name>
<dbReference type="RefSeq" id="WP_146429158.1">
    <property type="nucleotide sequence ID" value="NZ_SJPF01000001.1"/>
</dbReference>
<sequence length="105" mass="11704">MRSTILDQSDLALLRAALRFWIDEMSPYDAATWALYFNDADDDHDGSDLRAVRLLQALESVEVRYFALNLSNSTMPSVRLSVETPVSDRLTENAAIGTAILPTLD</sequence>
<dbReference type="AlphaFoldDB" id="A0A5C5VMK1"/>
<gene>
    <name evidence="1" type="ORF">Enr8_06360</name>
</gene>
<evidence type="ECO:0000313" key="2">
    <source>
        <dbReference type="Proteomes" id="UP000318878"/>
    </source>
</evidence>
<dbReference type="Proteomes" id="UP000318878">
    <property type="component" value="Unassembled WGS sequence"/>
</dbReference>
<accession>A0A5C5VMK1</accession>
<organism evidence="1 2">
    <name type="scientific">Blastopirellula retiformator</name>
    <dbReference type="NCBI Taxonomy" id="2527970"/>
    <lineage>
        <taxon>Bacteria</taxon>
        <taxon>Pseudomonadati</taxon>
        <taxon>Planctomycetota</taxon>
        <taxon>Planctomycetia</taxon>
        <taxon>Pirellulales</taxon>
        <taxon>Pirellulaceae</taxon>
        <taxon>Blastopirellula</taxon>
    </lineage>
</organism>
<dbReference type="OrthoDB" id="291565at2"/>
<evidence type="ECO:0000313" key="1">
    <source>
        <dbReference type="EMBL" id="TWT38942.1"/>
    </source>
</evidence>